<name>A0A8J7KEY6_9ACTN</name>
<organism evidence="3 4">
    <name type="scientific">Longispora fulva</name>
    <dbReference type="NCBI Taxonomy" id="619741"/>
    <lineage>
        <taxon>Bacteria</taxon>
        <taxon>Bacillati</taxon>
        <taxon>Actinomycetota</taxon>
        <taxon>Actinomycetes</taxon>
        <taxon>Micromonosporales</taxon>
        <taxon>Micromonosporaceae</taxon>
        <taxon>Longispora</taxon>
    </lineage>
</organism>
<dbReference type="EMBL" id="JADOUF010000001">
    <property type="protein sequence ID" value="MBG6135525.1"/>
    <property type="molecule type" value="Genomic_DNA"/>
</dbReference>
<dbReference type="PROSITE" id="PS50835">
    <property type="entry name" value="IG_LIKE"/>
    <property type="match status" value="1"/>
</dbReference>
<proteinExistence type="predicted"/>
<feature type="signal peptide" evidence="1">
    <location>
        <begin position="1"/>
        <end position="30"/>
    </location>
</feature>
<feature type="chain" id="PRO_5035247174" description="Ig-like domain-containing protein" evidence="1">
    <location>
        <begin position="31"/>
        <end position="110"/>
    </location>
</feature>
<evidence type="ECO:0000313" key="4">
    <source>
        <dbReference type="Proteomes" id="UP000622552"/>
    </source>
</evidence>
<keyword evidence="1" id="KW-0732">Signal</keyword>
<evidence type="ECO:0000256" key="1">
    <source>
        <dbReference type="SAM" id="SignalP"/>
    </source>
</evidence>
<dbReference type="InterPro" id="IPR007110">
    <property type="entry name" value="Ig-like_dom"/>
</dbReference>
<evidence type="ECO:0000313" key="3">
    <source>
        <dbReference type="EMBL" id="MBG6135525.1"/>
    </source>
</evidence>
<protein>
    <recommendedName>
        <fullName evidence="2">Ig-like domain-containing protein</fullName>
    </recommendedName>
</protein>
<dbReference type="AlphaFoldDB" id="A0A8J7KEY6"/>
<dbReference type="RefSeq" id="WP_197002622.1">
    <property type="nucleotide sequence ID" value="NZ_BONS01000002.1"/>
</dbReference>
<dbReference type="Proteomes" id="UP000622552">
    <property type="component" value="Unassembled WGS sequence"/>
</dbReference>
<feature type="domain" description="Ig-like" evidence="2">
    <location>
        <begin position="41"/>
        <end position="110"/>
    </location>
</feature>
<comment type="caution">
    <text evidence="3">The sequence shown here is derived from an EMBL/GenBank/DDBJ whole genome shotgun (WGS) entry which is preliminary data.</text>
</comment>
<accession>A0A8J7KEY6</accession>
<sequence>MSGALWNIARAATVLALAAGGLALAGQADAAVLPTRVVCTSSLKTYDCEFENNRWAPLSVTWAVNGATSVHPDGDYVWGDCVEGVRVGATVTVVDVNHATHSLSGSVTCR</sequence>
<reference evidence="3" key="1">
    <citation type="submission" date="2020-11" db="EMBL/GenBank/DDBJ databases">
        <title>Sequencing the genomes of 1000 actinobacteria strains.</title>
        <authorList>
            <person name="Klenk H.-P."/>
        </authorList>
    </citation>
    <scope>NUCLEOTIDE SEQUENCE</scope>
    <source>
        <strain evidence="3">DSM 45356</strain>
    </source>
</reference>
<gene>
    <name evidence="3" type="ORF">IW245_001719</name>
</gene>
<keyword evidence="4" id="KW-1185">Reference proteome</keyword>
<evidence type="ECO:0000259" key="2">
    <source>
        <dbReference type="PROSITE" id="PS50835"/>
    </source>
</evidence>